<feature type="transmembrane region" description="Helical" evidence="1">
    <location>
        <begin position="44"/>
        <end position="73"/>
    </location>
</feature>
<reference evidence="3" key="1">
    <citation type="journal article" date="2019" name="Int. J. Syst. Evol. Microbiol.">
        <title>The Global Catalogue of Microorganisms (GCM) 10K type strain sequencing project: providing services to taxonomists for standard genome sequencing and annotation.</title>
        <authorList>
            <consortium name="The Broad Institute Genomics Platform"/>
            <consortium name="The Broad Institute Genome Sequencing Center for Infectious Disease"/>
            <person name="Wu L."/>
            <person name="Ma J."/>
        </authorList>
    </citation>
    <scope>NUCLEOTIDE SEQUENCE [LARGE SCALE GENOMIC DNA]</scope>
    <source>
        <strain evidence="3">CGMCC 4.7397</strain>
    </source>
</reference>
<evidence type="ECO:0000256" key="1">
    <source>
        <dbReference type="SAM" id="Phobius"/>
    </source>
</evidence>
<name>A0ABW1IBY8_9PSEU</name>
<keyword evidence="3" id="KW-1185">Reference proteome</keyword>
<keyword evidence="1" id="KW-0472">Membrane</keyword>
<gene>
    <name evidence="2" type="ORF">ACFQH9_23420</name>
</gene>
<feature type="non-terminal residue" evidence="2">
    <location>
        <position position="85"/>
    </location>
</feature>
<organism evidence="2 3">
    <name type="scientific">Pseudonocardia lutea</name>
    <dbReference type="NCBI Taxonomy" id="2172015"/>
    <lineage>
        <taxon>Bacteria</taxon>
        <taxon>Bacillati</taxon>
        <taxon>Actinomycetota</taxon>
        <taxon>Actinomycetes</taxon>
        <taxon>Pseudonocardiales</taxon>
        <taxon>Pseudonocardiaceae</taxon>
        <taxon>Pseudonocardia</taxon>
    </lineage>
</organism>
<dbReference type="Proteomes" id="UP001596119">
    <property type="component" value="Unassembled WGS sequence"/>
</dbReference>
<protein>
    <submittedName>
        <fullName evidence="2">Uncharacterized protein</fullName>
    </submittedName>
</protein>
<sequence>MSAAVPALLAVAVVCAPGPSARRRLRMLAPAPAGRALAVPPLRLLAVLGGAGFGLVLGGPTGAVAGAAVAEVMRRRRTRARQRAG</sequence>
<dbReference type="EMBL" id="JBHSQK010000067">
    <property type="protein sequence ID" value="MFC5951222.1"/>
    <property type="molecule type" value="Genomic_DNA"/>
</dbReference>
<dbReference type="RefSeq" id="WP_379568972.1">
    <property type="nucleotide sequence ID" value="NZ_JBHSQK010000067.1"/>
</dbReference>
<evidence type="ECO:0000313" key="2">
    <source>
        <dbReference type="EMBL" id="MFC5951222.1"/>
    </source>
</evidence>
<comment type="caution">
    <text evidence="2">The sequence shown here is derived from an EMBL/GenBank/DDBJ whole genome shotgun (WGS) entry which is preliminary data.</text>
</comment>
<accession>A0ABW1IBY8</accession>
<keyword evidence="1" id="KW-0812">Transmembrane</keyword>
<keyword evidence="1" id="KW-1133">Transmembrane helix</keyword>
<evidence type="ECO:0000313" key="3">
    <source>
        <dbReference type="Proteomes" id="UP001596119"/>
    </source>
</evidence>
<proteinExistence type="predicted"/>